<dbReference type="SUPFAM" id="SSF56436">
    <property type="entry name" value="C-type lectin-like"/>
    <property type="match status" value="1"/>
</dbReference>
<dbReference type="PANTHER" id="PTHR45784:SF3">
    <property type="entry name" value="C-TYPE LECTIN DOMAIN FAMILY 4 MEMBER K-LIKE-RELATED"/>
    <property type="match status" value="1"/>
</dbReference>
<organism evidence="4 5">
    <name type="scientific">Cyprinodon variegatus</name>
    <name type="common">Sheepshead minnow</name>
    <dbReference type="NCBI Taxonomy" id="28743"/>
    <lineage>
        <taxon>Eukaryota</taxon>
        <taxon>Metazoa</taxon>
        <taxon>Chordata</taxon>
        <taxon>Craniata</taxon>
        <taxon>Vertebrata</taxon>
        <taxon>Euteleostomi</taxon>
        <taxon>Actinopterygii</taxon>
        <taxon>Neopterygii</taxon>
        <taxon>Teleostei</taxon>
        <taxon>Neoteleostei</taxon>
        <taxon>Acanthomorphata</taxon>
        <taxon>Ovalentaria</taxon>
        <taxon>Atherinomorphae</taxon>
        <taxon>Cyprinodontiformes</taxon>
        <taxon>Cyprinodontidae</taxon>
        <taxon>Cyprinodon</taxon>
    </lineage>
</organism>
<dbReference type="GeneTree" id="ENSGT00940000177381"/>
<dbReference type="InterPro" id="IPR018378">
    <property type="entry name" value="C-type_lectin_CS"/>
</dbReference>
<keyword evidence="5" id="KW-1185">Reference proteome</keyword>
<feature type="transmembrane region" description="Helical" evidence="2">
    <location>
        <begin position="7"/>
        <end position="26"/>
    </location>
</feature>
<dbReference type="CDD" id="cd00037">
    <property type="entry name" value="CLECT"/>
    <property type="match status" value="1"/>
</dbReference>
<dbReference type="InterPro" id="IPR016186">
    <property type="entry name" value="C-type_lectin-like/link_sf"/>
</dbReference>
<reference evidence="4" key="1">
    <citation type="submission" date="2025-08" db="UniProtKB">
        <authorList>
            <consortium name="Ensembl"/>
        </authorList>
    </citation>
    <scope>IDENTIFICATION</scope>
</reference>
<keyword evidence="2" id="KW-1133">Transmembrane helix</keyword>
<evidence type="ECO:0000313" key="5">
    <source>
        <dbReference type="Proteomes" id="UP000265020"/>
    </source>
</evidence>
<dbReference type="Gene3D" id="3.10.100.10">
    <property type="entry name" value="Mannose-Binding Protein A, subunit A"/>
    <property type="match status" value="1"/>
</dbReference>
<evidence type="ECO:0000256" key="2">
    <source>
        <dbReference type="SAM" id="Phobius"/>
    </source>
</evidence>
<feature type="domain" description="C-type lectin" evidence="3">
    <location>
        <begin position="30"/>
        <end position="141"/>
    </location>
</feature>
<sequence length="177" mass="20694">MQLHAESFIFFIFFILSLGVIGVVFLPESLSASKYIPVNILKTWEDAKNYCRSEHTDLVRVWNMSQNNEIHRMFGFNHWMGLYRDLWANWSDQSPVTFTNWEVGQPDNSGSTDMTSCAAVKTDTGKWWDVDCSEEHEFICQTLIPPRRRIKLSFQSEADLTDPHIQQQILEQVQYKP</sequence>
<accession>A0A3Q2EBN7</accession>
<evidence type="ECO:0000259" key="3">
    <source>
        <dbReference type="PROSITE" id="PS50041"/>
    </source>
</evidence>
<keyword evidence="2" id="KW-0812">Transmembrane</keyword>
<dbReference type="AlphaFoldDB" id="A0A3Q2EBN7"/>
<name>A0A3Q2EBN7_CYPVA</name>
<evidence type="ECO:0000256" key="1">
    <source>
        <dbReference type="ARBA" id="ARBA00023157"/>
    </source>
</evidence>
<dbReference type="Proteomes" id="UP000265020">
    <property type="component" value="Unassembled WGS sequence"/>
</dbReference>
<dbReference type="PROSITE" id="PS50041">
    <property type="entry name" value="C_TYPE_LECTIN_2"/>
    <property type="match status" value="1"/>
</dbReference>
<dbReference type="InterPro" id="IPR001304">
    <property type="entry name" value="C-type_lectin-like"/>
</dbReference>
<keyword evidence="2" id="KW-0472">Membrane</keyword>
<dbReference type="PROSITE" id="PS00615">
    <property type="entry name" value="C_TYPE_LECTIN_1"/>
    <property type="match status" value="1"/>
</dbReference>
<keyword evidence="1" id="KW-1015">Disulfide bond</keyword>
<dbReference type="OMA" id="ANCGETH"/>
<dbReference type="Pfam" id="PF00059">
    <property type="entry name" value="Lectin_C"/>
    <property type="match status" value="1"/>
</dbReference>
<reference evidence="4" key="2">
    <citation type="submission" date="2025-09" db="UniProtKB">
        <authorList>
            <consortium name="Ensembl"/>
        </authorList>
    </citation>
    <scope>IDENTIFICATION</scope>
</reference>
<dbReference type="InterPro" id="IPR016187">
    <property type="entry name" value="CTDL_fold"/>
</dbReference>
<dbReference type="SMART" id="SM00034">
    <property type="entry name" value="CLECT"/>
    <property type="match status" value="1"/>
</dbReference>
<evidence type="ECO:0000313" key="4">
    <source>
        <dbReference type="Ensembl" id="ENSCVAP00000029863.1"/>
    </source>
</evidence>
<dbReference type="PANTHER" id="PTHR45784">
    <property type="entry name" value="C-TYPE LECTIN DOMAIN FAMILY 20 MEMBER A-RELATED"/>
    <property type="match status" value="1"/>
</dbReference>
<proteinExistence type="predicted"/>
<protein>
    <recommendedName>
        <fullName evidence="3">C-type lectin domain-containing protein</fullName>
    </recommendedName>
</protein>
<dbReference type="Ensembl" id="ENSCVAT00000023220.1">
    <property type="protein sequence ID" value="ENSCVAP00000029863.1"/>
    <property type="gene ID" value="ENSCVAG00000017954.1"/>
</dbReference>